<dbReference type="PROSITE" id="PS01152">
    <property type="entry name" value="HESB"/>
    <property type="match status" value="1"/>
</dbReference>
<dbReference type="RefSeq" id="WP_126044712.1">
    <property type="nucleotide sequence ID" value="NZ_RXFM01000036.1"/>
</dbReference>
<organism evidence="2 3">
    <name type="scientific">Candidatus Aquarickettsia rohweri</name>
    <dbReference type="NCBI Taxonomy" id="2602574"/>
    <lineage>
        <taxon>Bacteria</taxon>
        <taxon>Pseudomonadati</taxon>
        <taxon>Pseudomonadota</taxon>
        <taxon>Alphaproteobacteria</taxon>
        <taxon>Rickettsiales</taxon>
        <taxon>Candidatus Midichloriaceae</taxon>
        <taxon>Candidatus Aquarickettsia</taxon>
    </lineage>
</organism>
<dbReference type="InterPro" id="IPR016092">
    <property type="entry name" value="ATAP"/>
</dbReference>
<dbReference type="PANTHER" id="PTHR43011:SF1">
    <property type="entry name" value="IRON-SULFUR CLUSTER ASSEMBLY 2 HOMOLOG, MITOCHONDRIAL"/>
    <property type="match status" value="1"/>
</dbReference>
<evidence type="ECO:0000259" key="1">
    <source>
        <dbReference type="Pfam" id="PF01521"/>
    </source>
</evidence>
<gene>
    <name evidence="2" type="ORF">EIC27_03245</name>
</gene>
<dbReference type="InterPro" id="IPR035903">
    <property type="entry name" value="HesB-like_dom_sf"/>
</dbReference>
<proteinExistence type="predicted"/>
<evidence type="ECO:0000313" key="2">
    <source>
        <dbReference type="EMBL" id="RST67210.1"/>
    </source>
</evidence>
<dbReference type="InterPro" id="IPR017870">
    <property type="entry name" value="FeS_cluster_insertion_CS"/>
</dbReference>
<reference evidence="3" key="1">
    <citation type="submission" date="2018-11" db="EMBL/GenBank/DDBJ databases">
        <title>Phylogenetic, genomic, and biogeographic characterization of a novel and ubiquitous marine invertebrate-associated Rickettsiales parasite, Candidatus Marinoinvertebrata rohwerii, gen. nov., sp. nov.</title>
        <authorList>
            <person name="Klinges J.G."/>
            <person name="Rosales S.M."/>
            <person name="Mcminds R."/>
            <person name="Shaver E.C."/>
            <person name="Shantz A."/>
            <person name="Peters E.C."/>
            <person name="Burkepile D.E."/>
            <person name="Silliman B.R."/>
            <person name="Vega Thurber R.L."/>
        </authorList>
    </citation>
    <scope>NUCLEOTIDE SEQUENCE [LARGE SCALE GENOMIC DNA]</scope>
    <source>
        <strain evidence="3">a_cerv_44</strain>
    </source>
</reference>
<dbReference type="GO" id="GO:0051539">
    <property type="term" value="F:4 iron, 4 sulfur cluster binding"/>
    <property type="evidence" value="ECO:0007669"/>
    <property type="project" value="TreeGrafter"/>
</dbReference>
<dbReference type="NCBIfam" id="TIGR00049">
    <property type="entry name" value="iron-sulfur cluster assembly accessory protein"/>
    <property type="match status" value="1"/>
</dbReference>
<dbReference type="AlphaFoldDB" id="A0A429XLV0"/>
<dbReference type="GO" id="GO:0051537">
    <property type="term" value="F:2 iron, 2 sulfur cluster binding"/>
    <property type="evidence" value="ECO:0007669"/>
    <property type="project" value="TreeGrafter"/>
</dbReference>
<sequence>MNEFSISQKAADKINMLNSKESKPQMFRIKVEGGGCNGLKYQIGFTDSKNNDDFEYDKDGACVVIDKISIGFLKNSELEYVEELGNSSFVINNPNSKSSCGCGSSFSF</sequence>
<dbReference type="OrthoDB" id="9801228at2"/>
<dbReference type="Pfam" id="PF01521">
    <property type="entry name" value="Fe-S_biosyn"/>
    <property type="match status" value="1"/>
</dbReference>
<dbReference type="GO" id="GO:0005506">
    <property type="term" value="F:iron ion binding"/>
    <property type="evidence" value="ECO:0007669"/>
    <property type="project" value="TreeGrafter"/>
</dbReference>
<dbReference type="SUPFAM" id="SSF89360">
    <property type="entry name" value="HesB-like domain"/>
    <property type="match status" value="1"/>
</dbReference>
<name>A0A429XLV0_9RICK</name>
<dbReference type="EMBL" id="RXFM01000036">
    <property type="protein sequence ID" value="RST67210.1"/>
    <property type="molecule type" value="Genomic_DNA"/>
</dbReference>
<protein>
    <submittedName>
        <fullName evidence="2">Iron-sulfur cluster assembly accessory protein</fullName>
    </submittedName>
</protein>
<dbReference type="InterPro" id="IPR000361">
    <property type="entry name" value="ATAP_core_dom"/>
</dbReference>
<comment type="caution">
    <text evidence="2">The sequence shown here is derived from an EMBL/GenBank/DDBJ whole genome shotgun (WGS) entry which is preliminary data.</text>
</comment>
<evidence type="ECO:0000313" key="3">
    <source>
        <dbReference type="Proteomes" id="UP000279470"/>
    </source>
</evidence>
<dbReference type="Proteomes" id="UP000279470">
    <property type="component" value="Unassembled WGS sequence"/>
</dbReference>
<keyword evidence="3" id="KW-1185">Reference proteome</keyword>
<dbReference type="Gene3D" id="2.60.300.12">
    <property type="entry name" value="HesB-like domain"/>
    <property type="match status" value="1"/>
</dbReference>
<feature type="domain" description="Core" evidence="1">
    <location>
        <begin position="4"/>
        <end position="103"/>
    </location>
</feature>
<dbReference type="GO" id="GO:0016226">
    <property type="term" value="P:iron-sulfur cluster assembly"/>
    <property type="evidence" value="ECO:0007669"/>
    <property type="project" value="InterPro"/>
</dbReference>
<accession>A0A429XLV0</accession>
<dbReference type="PANTHER" id="PTHR43011">
    <property type="entry name" value="IRON-SULFUR CLUSTER ASSEMBLY 2 HOMOLOG, MITOCHONDRIAL"/>
    <property type="match status" value="1"/>
</dbReference>